<comment type="caution">
    <text evidence="2">The sequence shown here is derived from an EMBL/GenBank/DDBJ whole genome shotgun (WGS) entry which is preliminary data.</text>
</comment>
<dbReference type="AlphaFoldDB" id="A0AAV7Q8Y0"/>
<evidence type="ECO:0000313" key="3">
    <source>
        <dbReference type="Proteomes" id="UP001066276"/>
    </source>
</evidence>
<protein>
    <submittedName>
        <fullName evidence="2">Uncharacterized protein</fullName>
    </submittedName>
</protein>
<proteinExistence type="predicted"/>
<name>A0AAV7Q8Y0_PLEWA</name>
<feature type="region of interest" description="Disordered" evidence="1">
    <location>
        <begin position="24"/>
        <end position="109"/>
    </location>
</feature>
<reference evidence="2" key="1">
    <citation type="journal article" date="2022" name="bioRxiv">
        <title>Sequencing and chromosome-scale assembly of the giantPleurodeles waltlgenome.</title>
        <authorList>
            <person name="Brown T."/>
            <person name="Elewa A."/>
            <person name="Iarovenko S."/>
            <person name="Subramanian E."/>
            <person name="Araus A.J."/>
            <person name="Petzold A."/>
            <person name="Susuki M."/>
            <person name="Suzuki K.-i.T."/>
            <person name="Hayashi T."/>
            <person name="Toyoda A."/>
            <person name="Oliveira C."/>
            <person name="Osipova E."/>
            <person name="Leigh N.D."/>
            <person name="Simon A."/>
            <person name="Yun M.H."/>
        </authorList>
    </citation>
    <scope>NUCLEOTIDE SEQUENCE</scope>
    <source>
        <strain evidence="2">20211129_DDA</strain>
        <tissue evidence="2">Liver</tissue>
    </source>
</reference>
<feature type="compositionally biased region" description="Basic and acidic residues" evidence="1">
    <location>
        <begin position="60"/>
        <end position="79"/>
    </location>
</feature>
<sequence length="109" mass="11783">MQEWAGVLYHAYGILRLARIGGIEDNDNGLQEEGESWEATASGGETLTPGAAASVTGEAPSEKPKLSSEERRRERKPDAQETSTFRHVPGGAWLHKSTPVKPSPTNNAR</sequence>
<evidence type="ECO:0000256" key="1">
    <source>
        <dbReference type="SAM" id="MobiDB-lite"/>
    </source>
</evidence>
<dbReference type="Proteomes" id="UP001066276">
    <property type="component" value="Chromosome 6"/>
</dbReference>
<keyword evidence="3" id="KW-1185">Reference proteome</keyword>
<organism evidence="2 3">
    <name type="scientific">Pleurodeles waltl</name>
    <name type="common">Iberian ribbed newt</name>
    <dbReference type="NCBI Taxonomy" id="8319"/>
    <lineage>
        <taxon>Eukaryota</taxon>
        <taxon>Metazoa</taxon>
        <taxon>Chordata</taxon>
        <taxon>Craniata</taxon>
        <taxon>Vertebrata</taxon>
        <taxon>Euteleostomi</taxon>
        <taxon>Amphibia</taxon>
        <taxon>Batrachia</taxon>
        <taxon>Caudata</taxon>
        <taxon>Salamandroidea</taxon>
        <taxon>Salamandridae</taxon>
        <taxon>Pleurodelinae</taxon>
        <taxon>Pleurodeles</taxon>
    </lineage>
</organism>
<evidence type="ECO:0000313" key="2">
    <source>
        <dbReference type="EMBL" id="KAJ1134600.1"/>
    </source>
</evidence>
<accession>A0AAV7Q8Y0</accession>
<gene>
    <name evidence="2" type="ORF">NDU88_001051</name>
</gene>
<feature type="compositionally biased region" description="Acidic residues" evidence="1">
    <location>
        <begin position="24"/>
        <end position="36"/>
    </location>
</feature>
<dbReference type="EMBL" id="JANPWB010000010">
    <property type="protein sequence ID" value="KAJ1134600.1"/>
    <property type="molecule type" value="Genomic_DNA"/>
</dbReference>